<dbReference type="Pfam" id="PF04055">
    <property type="entry name" value="Radical_SAM"/>
    <property type="match status" value="1"/>
</dbReference>
<organism evidence="9 10">
    <name type="scientific">Ornithinimicrobium avium</name>
    <dbReference type="NCBI Taxonomy" id="2283195"/>
    <lineage>
        <taxon>Bacteria</taxon>
        <taxon>Bacillati</taxon>
        <taxon>Actinomycetota</taxon>
        <taxon>Actinomycetes</taxon>
        <taxon>Micrococcales</taxon>
        <taxon>Ornithinimicrobiaceae</taxon>
        <taxon>Ornithinimicrobium</taxon>
    </lineage>
</organism>
<protein>
    <submittedName>
        <fullName evidence="9">Radical SAM protein</fullName>
    </submittedName>
</protein>
<dbReference type="Proteomes" id="UP000253790">
    <property type="component" value="Chromosome"/>
</dbReference>
<dbReference type="SFLD" id="SFLDG01072">
    <property type="entry name" value="dehydrogenase_like"/>
    <property type="match status" value="1"/>
</dbReference>
<dbReference type="InterPro" id="IPR058240">
    <property type="entry name" value="rSAM_sf"/>
</dbReference>
<dbReference type="KEGG" id="orn:DV701_04740"/>
<evidence type="ECO:0000256" key="1">
    <source>
        <dbReference type="ARBA" id="ARBA00001966"/>
    </source>
</evidence>
<evidence type="ECO:0000256" key="7">
    <source>
        <dbReference type="SAM" id="MobiDB-lite"/>
    </source>
</evidence>
<evidence type="ECO:0000259" key="8">
    <source>
        <dbReference type="PROSITE" id="PS51918"/>
    </source>
</evidence>
<dbReference type="GO" id="GO:0046872">
    <property type="term" value="F:metal ion binding"/>
    <property type="evidence" value="ECO:0007669"/>
    <property type="project" value="UniProtKB-KW"/>
</dbReference>
<dbReference type="EMBL" id="CP031229">
    <property type="protein sequence ID" value="AXH95528.1"/>
    <property type="molecule type" value="Genomic_DNA"/>
</dbReference>
<keyword evidence="3" id="KW-0479">Metal-binding</keyword>
<keyword evidence="10" id="KW-1185">Reference proteome</keyword>
<keyword evidence="5" id="KW-0411">Iron-sulfur</keyword>
<gene>
    <name evidence="9" type="ORF">DV701_04740</name>
</gene>
<proteinExistence type="inferred from homology"/>
<evidence type="ECO:0000256" key="2">
    <source>
        <dbReference type="ARBA" id="ARBA00022691"/>
    </source>
</evidence>
<evidence type="ECO:0000313" key="10">
    <source>
        <dbReference type="Proteomes" id="UP000253790"/>
    </source>
</evidence>
<dbReference type="NCBIfam" id="TIGR04085">
    <property type="entry name" value="rSAM_more_4Fe4S"/>
    <property type="match status" value="1"/>
</dbReference>
<dbReference type="SFLD" id="SFLDG01067">
    <property type="entry name" value="SPASM/twitch_domain_containing"/>
    <property type="match status" value="1"/>
</dbReference>
<feature type="domain" description="Radical SAM core" evidence="8">
    <location>
        <begin position="79"/>
        <end position="304"/>
    </location>
</feature>
<sequence length="477" mass="53169">MSVSGEKAGTALDRVIQSLAGLADTLPDAERELLYPAVLAQLDPADRLRASSDSTQLFNPAELRLVERLDAVPVEVPPRGRGLTLIVKGTRLCNLRCSYCNDWRAGPDQTMRLPVLAHTLLKALRHSNPAVLDVVWHGGETTLLPRRFYERALYLQSRFRQPGTIIRNEIQTNATRIDAEWAAFLARHSFSVGISLDGPAEIHDRTRRYVSGAGSFADVLRGVRVLRDHGIEPSVLMVLDEEALALGPRRIFDFFLEAGLPRFGLLPVKPPNNPSAAPGTPADRYVDPPRFMAFMTELDDIWREHGDPDVHIRELEVLRRKVAGTRHRPCTLAGGCLGAYYLVEPDGRVAHCDLFLGDERYTLGNVLTQDFLSMAASPAMEALREANEHALEGMRRCPGFDVCQGWCPHERYTSARHNPSHRADCCGLLPLIDHVRARPVPLDADGIPQPRDLLPDPCTDSGDPPRRARQFRPRERV</sequence>
<dbReference type="AlphaFoldDB" id="A0A345NKH0"/>
<evidence type="ECO:0000256" key="5">
    <source>
        <dbReference type="ARBA" id="ARBA00023014"/>
    </source>
</evidence>
<dbReference type="SFLD" id="SFLDS00029">
    <property type="entry name" value="Radical_SAM"/>
    <property type="match status" value="1"/>
</dbReference>
<dbReference type="Pfam" id="PF13186">
    <property type="entry name" value="SPASM"/>
    <property type="match status" value="1"/>
</dbReference>
<dbReference type="SFLD" id="SFLDG01384">
    <property type="entry name" value="thioether_bond_formation_requi"/>
    <property type="match status" value="1"/>
</dbReference>
<dbReference type="InterPro" id="IPR023885">
    <property type="entry name" value="4Fe4S-binding_SPASM_dom"/>
</dbReference>
<evidence type="ECO:0000256" key="6">
    <source>
        <dbReference type="ARBA" id="ARBA00023601"/>
    </source>
</evidence>
<dbReference type="OrthoDB" id="9782387at2"/>
<dbReference type="InterPro" id="IPR007197">
    <property type="entry name" value="rSAM"/>
</dbReference>
<reference evidence="9 10" key="1">
    <citation type="submission" date="2018-07" db="EMBL/GenBank/DDBJ databases">
        <title>Complete genome sequencing of Ornithinimicrobium sp. AMA3305.</title>
        <authorList>
            <person name="Bae J.-W."/>
        </authorList>
    </citation>
    <scope>NUCLEOTIDE SEQUENCE [LARGE SCALE GENOMIC DNA]</scope>
    <source>
        <strain evidence="9 10">AMA3305</strain>
    </source>
</reference>
<comment type="cofactor">
    <cofactor evidence="1">
        <name>[4Fe-4S] cluster</name>
        <dbReference type="ChEBI" id="CHEBI:49883"/>
    </cofactor>
</comment>
<dbReference type="SFLD" id="SFLDG01386">
    <property type="entry name" value="main_SPASM_domain-containing"/>
    <property type="match status" value="1"/>
</dbReference>
<dbReference type="Gene3D" id="3.20.20.70">
    <property type="entry name" value="Aldolase class I"/>
    <property type="match status" value="1"/>
</dbReference>
<keyword evidence="2" id="KW-0949">S-adenosyl-L-methionine</keyword>
<evidence type="ECO:0000256" key="4">
    <source>
        <dbReference type="ARBA" id="ARBA00023004"/>
    </source>
</evidence>
<name>A0A345NKH0_9MICO</name>
<dbReference type="InterPro" id="IPR013785">
    <property type="entry name" value="Aldolase_TIM"/>
</dbReference>
<dbReference type="GO" id="GO:0051536">
    <property type="term" value="F:iron-sulfur cluster binding"/>
    <property type="evidence" value="ECO:0007669"/>
    <property type="project" value="UniProtKB-KW"/>
</dbReference>
<dbReference type="PANTHER" id="PTHR43273">
    <property type="entry name" value="ANAEROBIC SULFATASE-MATURATING ENZYME HOMOLOG ASLB-RELATED"/>
    <property type="match status" value="1"/>
</dbReference>
<dbReference type="SUPFAM" id="SSF102114">
    <property type="entry name" value="Radical SAM enzymes"/>
    <property type="match status" value="1"/>
</dbReference>
<dbReference type="PROSITE" id="PS51918">
    <property type="entry name" value="RADICAL_SAM"/>
    <property type="match status" value="1"/>
</dbReference>
<dbReference type="GO" id="GO:0016491">
    <property type="term" value="F:oxidoreductase activity"/>
    <property type="evidence" value="ECO:0007669"/>
    <property type="project" value="InterPro"/>
</dbReference>
<accession>A0A345NKH0</accession>
<feature type="region of interest" description="Disordered" evidence="7">
    <location>
        <begin position="441"/>
        <end position="477"/>
    </location>
</feature>
<evidence type="ECO:0000313" key="9">
    <source>
        <dbReference type="EMBL" id="AXH95528.1"/>
    </source>
</evidence>
<keyword evidence="4" id="KW-0408">Iron</keyword>
<dbReference type="PANTHER" id="PTHR43273:SF3">
    <property type="entry name" value="ANAEROBIC SULFATASE-MATURATING ENZYME HOMOLOG ASLB-RELATED"/>
    <property type="match status" value="1"/>
</dbReference>
<comment type="similarity">
    <text evidence="6">Belongs to the radical SAM superfamily. Anaerobic sulfatase-maturating enzyme family.</text>
</comment>
<dbReference type="CDD" id="cd01335">
    <property type="entry name" value="Radical_SAM"/>
    <property type="match status" value="1"/>
</dbReference>
<dbReference type="InterPro" id="IPR023867">
    <property type="entry name" value="Sulphatase_maturase_rSAM"/>
</dbReference>
<evidence type="ECO:0000256" key="3">
    <source>
        <dbReference type="ARBA" id="ARBA00022723"/>
    </source>
</evidence>